<dbReference type="InterPro" id="IPR010994">
    <property type="entry name" value="RuvA_2-like"/>
</dbReference>
<name>A0ABN4CFE0_9CORY</name>
<dbReference type="Gene3D" id="3.30.420.140">
    <property type="entry name" value="YqgF/RNase H-like domain"/>
    <property type="match status" value="1"/>
</dbReference>
<dbReference type="InterPro" id="IPR032639">
    <property type="entry name" value="Tex_YqgF"/>
</dbReference>
<dbReference type="GeneID" id="82877341"/>
<dbReference type="Gene3D" id="1.10.3500.10">
    <property type="entry name" value="Tex N-terminal region-like"/>
    <property type="match status" value="1"/>
</dbReference>
<dbReference type="Proteomes" id="UP000019226">
    <property type="component" value="Chromosome"/>
</dbReference>
<reference evidence="4" key="1">
    <citation type="submission" date="2013-02" db="EMBL/GenBank/DDBJ databases">
        <title>The complete genome sequence of Corynebacterium casei LMG S-19264 (=DSM 44701).</title>
        <authorList>
            <person name="Ruckert C."/>
            <person name="Albersmeier A."/>
            <person name="Kalinowski J."/>
        </authorList>
    </citation>
    <scope>NUCLEOTIDE SEQUENCE [LARGE SCALE GENOMIC DNA]</scope>
    <source>
        <strain evidence="4">LMG S-19264</strain>
    </source>
</reference>
<dbReference type="CDD" id="cd05685">
    <property type="entry name" value="S1_Tex"/>
    <property type="match status" value="1"/>
</dbReference>
<dbReference type="PANTHER" id="PTHR10724">
    <property type="entry name" value="30S RIBOSOMAL PROTEIN S1"/>
    <property type="match status" value="1"/>
</dbReference>
<dbReference type="Pfam" id="PF22706">
    <property type="entry name" value="Tex_central_region"/>
    <property type="match status" value="1"/>
</dbReference>
<dbReference type="SUPFAM" id="SSF50249">
    <property type="entry name" value="Nucleic acid-binding proteins"/>
    <property type="match status" value="1"/>
</dbReference>
<accession>A0ABN4CFE0</accession>
<dbReference type="SMART" id="SM00316">
    <property type="entry name" value="S1"/>
    <property type="match status" value="1"/>
</dbReference>
<dbReference type="SUPFAM" id="SSF47781">
    <property type="entry name" value="RuvA domain 2-like"/>
    <property type="match status" value="2"/>
</dbReference>
<dbReference type="SUPFAM" id="SSF53098">
    <property type="entry name" value="Ribonuclease H-like"/>
    <property type="match status" value="1"/>
</dbReference>
<dbReference type="PROSITE" id="PS50126">
    <property type="entry name" value="S1"/>
    <property type="match status" value="1"/>
</dbReference>
<dbReference type="InterPro" id="IPR050437">
    <property type="entry name" value="Ribos_protein_bS1-like"/>
</dbReference>
<dbReference type="SMART" id="SM00732">
    <property type="entry name" value="YqgFc"/>
    <property type="match status" value="1"/>
</dbReference>
<dbReference type="InterPro" id="IPR012337">
    <property type="entry name" value="RNaseH-like_sf"/>
</dbReference>
<dbReference type="InterPro" id="IPR055179">
    <property type="entry name" value="Tex-like_central_region"/>
</dbReference>
<dbReference type="InterPro" id="IPR041692">
    <property type="entry name" value="HHH_9"/>
</dbReference>
<sequence length="758" mass="82120">MIAATIAQEIGVRPDQVETALKLLAEGNTVPFIARYRKEVTGGLDDTQLRTIETRATYLQELEDRKQAILEAIEAQGKLDDDLRRDILECDTKARLEDLYLPYKKRRKTKADIAREAGLEPLLEELIANPAADPSELAKGYLTEGFEDEKKALDGARAIIVDRCALDADLVGKVREEMFSTGTMQASVVAGKETEGAKFKDYFEFSEPFESLPSHRILALLRGESEGILQLNLDAGDDDIYENMIATRFELDRSSKWISQAVRWGWRTKLYISAGLDVRMRLKEIAEEGALKVFATNLRDVLLAAPAGQRATLGLDPGYRNGVKCAVVDPTGKVLDTAIVYPHQPQNQWSQAVQTLSTLCATHGVDLLAVGNGTASRESEKLAAEVAELIAQAGGKRPTPVVVSESGASVYSASQLAADEFPTMDVSLRGAVSIARRLQDPLAELVKIDPKAIGVGQYQHDVNQVSLARTLDGVVEDAVNGVGVDLNTASVPLLERVAGVSTTIADNIVFYRNENGSFTTRKELKKVPRLGPKAYEQSAGFLRITGGKDPLDASAVHPEAYPVVEKIAQATRLSIAELVGNSRVLGGLNPKDFADDTFGIPTVSDIIAELDKPGRDPRPEFKTATFKEGVEKISDLTPGMVLEGTVTNVAAFGAFVDVGVHQDGLVHISAMSNSYVSDPHEVVRSGEVVKVKVLEVDVARKRISLTLRLDDDANADKSSAPKKSSAPRKKQPQSKNPRGKQQSAPRGSMADALKNAGF</sequence>
<dbReference type="Pfam" id="PF17674">
    <property type="entry name" value="HHH_9"/>
    <property type="match status" value="1"/>
</dbReference>
<dbReference type="InterPro" id="IPR044146">
    <property type="entry name" value="S1_Tex"/>
</dbReference>
<evidence type="ECO:0000259" key="2">
    <source>
        <dbReference type="PROSITE" id="PS50126"/>
    </source>
</evidence>
<protein>
    <submittedName>
        <fullName evidence="3">Transcriptional accessory protein</fullName>
    </submittedName>
</protein>
<dbReference type="InterPro" id="IPR037027">
    <property type="entry name" value="YqgF/RNaseH-like_dom_sf"/>
</dbReference>
<dbReference type="InterPro" id="IPR003029">
    <property type="entry name" value="S1_domain"/>
</dbReference>
<proteinExistence type="predicted"/>
<evidence type="ECO:0000313" key="4">
    <source>
        <dbReference type="Proteomes" id="UP000019226"/>
    </source>
</evidence>
<dbReference type="Gene3D" id="1.10.10.650">
    <property type="entry name" value="RuvA domain 2-like"/>
    <property type="match status" value="1"/>
</dbReference>
<dbReference type="InterPro" id="IPR023319">
    <property type="entry name" value="Tex-like_HTH_dom_sf"/>
</dbReference>
<dbReference type="Gene3D" id="1.10.150.310">
    <property type="entry name" value="Tex RuvX-like domain-like"/>
    <property type="match status" value="1"/>
</dbReference>
<dbReference type="SUPFAM" id="SSF158832">
    <property type="entry name" value="Tex N-terminal region-like"/>
    <property type="match status" value="1"/>
</dbReference>
<dbReference type="InterPro" id="IPR023323">
    <property type="entry name" value="Tex-like_dom_sf"/>
</dbReference>
<dbReference type="Pfam" id="PF16921">
    <property type="entry name" value="Tex_YqgF"/>
    <property type="match status" value="1"/>
</dbReference>
<dbReference type="Gene3D" id="2.40.50.140">
    <property type="entry name" value="Nucleic acid-binding proteins"/>
    <property type="match status" value="1"/>
</dbReference>
<feature type="region of interest" description="Disordered" evidence="1">
    <location>
        <begin position="712"/>
        <end position="758"/>
    </location>
</feature>
<dbReference type="InterPro" id="IPR018974">
    <property type="entry name" value="Tex-like_N"/>
</dbReference>
<dbReference type="EMBL" id="CP004350">
    <property type="protein sequence ID" value="AHI19767.1"/>
    <property type="molecule type" value="Genomic_DNA"/>
</dbReference>
<dbReference type="InterPro" id="IPR006641">
    <property type="entry name" value="YqgF/RNaseH-like_dom"/>
</dbReference>
<dbReference type="PANTHER" id="PTHR10724:SF10">
    <property type="entry name" value="S1 RNA-BINDING DOMAIN-CONTAINING PROTEIN 1"/>
    <property type="match status" value="1"/>
</dbReference>
<dbReference type="InterPro" id="IPR012340">
    <property type="entry name" value="NA-bd_OB-fold"/>
</dbReference>
<keyword evidence="4" id="KW-1185">Reference proteome</keyword>
<evidence type="ECO:0000313" key="3">
    <source>
        <dbReference type="EMBL" id="AHI19767.1"/>
    </source>
</evidence>
<evidence type="ECO:0000256" key="1">
    <source>
        <dbReference type="SAM" id="MobiDB-lite"/>
    </source>
</evidence>
<feature type="domain" description="S1 motif" evidence="2">
    <location>
        <begin position="639"/>
        <end position="708"/>
    </location>
</feature>
<gene>
    <name evidence="3" type="ORF">CCASEI_05955</name>
</gene>
<dbReference type="RefSeq" id="WP_006821694.1">
    <property type="nucleotide sequence ID" value="NZ_CP004350.1"/>
</dbReference>
<dbReference type="Pfam" id="PF00575">
    <property type="entry name" value="S1"/>
    <property type="match status" value="1"/>
</dbReference>
<dbReference type="Pfam" id="PF09371">
    <property type="entry name" value="Tex_N"/>
    <property type="match status" value="1"/>
</dbReference>
<organism evidence="3 4">
    <name type="scientific">Corynebacterium casei LMG S-19264</name>
    <dbReference type="NCBI Taxonomy" id="1285583"/>
    <lineage>
        <taxon>Bacteria</taxon>
        <taxon>Bacillati</taxon>
        <taxon>Actinomycetota</taxon>
        <taxon>Actinomycetes</taxon>
        <taxon>Mycobacteriales</taxon>
        <taxon>Corynebacteriaceae</taxon>
        <taxon>Corynebacterium</taxon>
    </lineage>
</organism>
<dbReference type="Pfam" id="PF12836">
    <property type="entry name" value="HHH_3"/>
    <property type="match status" value="1"/>
</dbReference>